<organism evidence="1 2">
    <name type="scientific">Ancylostoma caninum</name>
    <name type="common">Dog hookworm</name>
    <dbReference type="NCBI Taxonomy" id="29170"/>
    <lineage>
        <taxon>Eukaryota</taxon>
        <taxon>Metazoa</taxon>
        <taxon>Ecdysozoa</taxon>
        <taxon>Nematoda</taxon>
        <taxon>Chromadorea</taxon>
        <taxon>Rhabditida</taxon>
        <taxon>Rhabditina</taxon>
        <taxon>Rhabditomorpha</taxon>
        <taxon>Strongyloidea</taxon>
        <taxon>Ancylostomatidae</taxon>
        <taxon>Ancylostomatinae</taxon>
        <taxon>Ancylostoma</taxon>
    </lineage>
</organism>
<dbReference type="GO" id="GO:0016020">
    <property type="term" value="C:membrane"/>
    <property type="evidence" value="ECO:0007669"/>
    <property type="project" value="TreeGrafter"/>
</dbReference>
<name>A0A368GSW2_ANCCA</name>
<dbReference type="PANTHER" id="PTHR11533:SF301">
    <property type="entry name" value="AMINOPEPTIDASE"/>
    <property type="match status" value="1"/>
</dbReference>
<accession>A0A368GSW2</accession>
<dbReference type="AlphaFoldDB" id="A0A368GSW2"/>
<sequence length="98" mass="11614">MKVVEYADQWTAQMGFPIVTVTSFNNTHVKLTQERYKKNPKAKDPEKYSQPKYGFKWEVPIWYQEGKGKVELAWLKRGVRKCSGFTLMWVSFPAYHHL</sequence>
<dbReference type="GO" id="GO:0006508">
    <property type="term" value="P:proteolysis"/>
    <property type="evidence" value="ECO:0007669"/>
    <property type="project" value="TreeGrafter"/>
</dbReference>
<dbReference type="InterPro" id="IPR050344">
    <property type="entry name" value="Peptidase_M1_aminopeptidases"/>
</dbReference>
<evidence type="ECO:0000313" key="1">
    <source>
        <dbReference type="EMBL" id="RCN47476.1"/>
    </source>
</evidence>
<dbReference type="GO" id="GO:0005737">
    <property type="term" value="C:cytoplasm"/>
    <property type="evidence" value="ECO:0007669"/>
    <property type="project" value="TreeGrafter"/>
</dbReference>
<dbReference type="GO" id="GO:0008270">
    <property type="term" value="F:zinc ion binding"/>
    <property type="evidence" value="ECO:0007669"/>
    <property type="project" value="TreeGrafter"/>
</dbReference>
<evidence type="ECO:0000313" key="2">
    <source>
        <dbReference type="Proteomes" id="UP000252519"/>
    </source>
</evidence>
<comment type="caution">
    <text evidence="1">The sequence shown here is derived from an EMBL/GenBank/DDBJ whole genome shotgun (WGS) entry which is preliminary data.</text>
</comment>
<dbReference type="GO" id="GO:0005615">
    <property type="term" value="C:extracellular space"/>
    <property type="evidence" value="ECO:0007669"/>
    <property type="project" value="TreeGrafter"/>
</dbReference>
<keyword evidence="2" id="KW-1185">Reference proteome</keyword>
<proteinExistence type="predicted"/>
<dbReference type="OrthoDB" id="10031169at2759"/>
<protein>
    <recommendedName>
        <fullName evidence="3">Peptidase M1 membrane alanine aminopeptidase domain-containing protein</fullName>
    </recommendedName>
</protein>
<gene>
    <name evidence="1" type="ORF">ANCCAN_06507</name>
</gene>
<reference evidence="1 2" key="1">
    <citation type="submission" date="2014-10" db="EMBL/GenBank/DDBJ databases">
        <title>Draft genome of the hookworm Ancylostoma caninum.</title>
        <authorList>
            <person name="Mitreva M."/>
        </authorList>
    </citation>
    <scope>NUCLEOTIDE SEQUENCE [LARGE SCALE GENOMIC DNA]</scope>
    <source>
        <strain evidence="1 2">Baltimore</strain>
    </source>
</reference>
<dbReference type="GO" id="GO:0042277">
    <property type="term" value="F:peptide binding"/>
    <property type="evidence" value="ECO:0007669"/>
    <property type="project" value="TreeGrafter"/>
</dbReference>
<dbReference type="Proteomes" id="UP000252519">
    <property type="component" value="Unassembled WGS sequence"/>
</dbReference>
<evidence type="ECO:0008006" key="3">
    <source>
        <dbReference type="Google" id="ProtNLM"/>
    </source>
</evidence>
<dbReference type="GO" id="GO:0043171">
    <property type="term" value="P:peptide catabolic process"/>
    <property type="evidence" value="ECO:0007669"/>
    <property type="project" value="TreeGrafter"/>
</dbReference>
<dbReference type="PANTHER" id="PTHR11533">
    <property type="entry name" value="PROTEASE M1 ZINC METALLOPROTEASE"/>
    <property type="match status" value="1"/>
</dbReference>
<dbReference type="STRING" id="29170.A0A368GSW2"/>
<dbReference type="Gene3D" id="2.60.40.1910">
    <property type="match status" value="1"/>
</dbReference>
<dbReference type="EMBL" id="JOJR01000062">
    <property type="protein sequence ID" value="RCN47476.1"/>
    <property type="molecule type" value="Genomic_DNA"/>
</dbReference>
<dbReference type="GO" id="GO:0070006">
    <property type="term" value="F:metalloaminopeptidase activity"/>
    <property type="evidence" value="ECO:0007669"/>
    <property type="project" value="TreeGrafter"/>
</dbReference>